<keyword evidence="1" id="KW-0472">Membrane</keyword>
<dbReference type="AlphaFoldDB" id="A0A7Y8GWU4"/>
<dbReference type="EMBL" id="VYGV01000007">
    <property type="protein sequence ID" value="NWF45971.1"/>
    <property type="molecule type" value="Genomic_DNA"/>
</dbReference>
<keyword evidence="3" id="KW-1185">Reference proteome</keyword>
<comment type="caution">
    <text evidence="2">The sequence shown here is derived from an EMBL/GenBank/DDBJ whole genome shotgun (WGS) entry which is preliminary data.</text>
</comment>
<feature type="transmembrane region" description="Helical" evidence="1">
    <location>
        <begin position="339"/>
        <end position="360"/>
    </location>
</feature>
<accession>A0A7Y8GWU4</accession>
<feature type="transmembrane region" description="Helical" evidence="1">
    <location>
        <begin position="111"/>
        <end position="128"/>
    </location>
</feature>
<evidence type="ECO:0000313" key="2">
    <source>
        <dbReference type="EMBL" id="NWF45971.1"/>
    </source>
</evidence>
<protein>
    <submittedName>
        <fullName evidence="2">DUF898 domain-containing protein</fullName>
    </submittedName>
</protein>
<reference evidence="2 3" key="1">
    <citation type="submission" date="2019-09" db="EMBL/GenBank/DDBJ databases">
        <title>Hydrogenophaga aromatica sp. nov., isolated from a para-xylene-degrading enrichment culture.</title>
        <authorList>
            <person name="Tancsics A."/>
            <person name="Banerjee S."/>
        </authorList>
    </citation>
    <scope>NUCLEOTIDE SEQUENCE [LARGE SCALE GENOMIC DNA]</scope>
    <source>
        <strain evidence="2 3">D2P1</strain>
    </source>
</reference>
<feature type="transmembrane region" description="Helical" evidence="1">
    <location>
        <begin position="186"/>
        <end position="209"/>
    </location>
</feature>
<evidence type="ECO:0000313" key="3">
    <source>
        <dbReference type="Proteomes" id="UP000545507"/>
    </source>
</evidence>
<dbReference type="InterPro" id="IPR010295">
    <property type="entry name" value="DUF898"/>
</dbReference>
<feature type="transmembrane region" description="Helical" evidence="1">
    <location>
        <begin position="243"/>
        <end position="270"/>
    </location>
</feature>
<dbReference type="RefSeq" id="WP_177135846.1">
    <property type="nucleotide sequence ID" value="NZ_VYGV01000007.1"/>
</dbReference>
<proteinExistence type="predicted"/>
<feature type="transmembrane region" description="Helical" evidence="1">
    <location>
        <begin position="39"/>
        <end position="59"/>
    </location>
</feature>
<dbReference type="Pfam" id="PF05987">
    <property type="entry name" value="DUF898"/>
    <property type="match status" value="1"/>
</dbReference>
<feature type="transmembrane region" description="Helical" evidence="1">
    <location>
        <begin position="282"/>
        <end position="307"/>
    </location>
</feature>
<keyword evidence="1" id="KW-1133">Transmembrane helix</keyword>
<evidence type="ECO:0000256" key="1">
    <source>
        <dbReference type="SAM" id="Phobius"/>
    </source>
</evidence>
<name>A0A7Y8GWU4_9BURK</name>
<sequence length="410" mass="45220">MRESEDFAETVMMGALPPAPPHRPQTLDIRFTGSGSEYFRIWIVNLLLTLVTLTLYLPFARARRMAYFQNNTLVGGDPLGFHADPWKMFRGYLLVLVLGVGYWAVSNFMPAFSWAALVVFMGLWPLLWRSSLQFRLRNTSWRGVRLNFVGDTKSAYLAMLPMFLPALAFVGLLPEPVEGEEIAEETARYAAAVVGAVVLAFVLLLPWLWARIKRYQHGGYAFAQERTELTVGAGRFYGLFFKILGVSLAVMLVVGSVMGAAFGVLMLMGMTNWAELSSGGGALAGLLAAVVFGVIVLMAYVLMPLIVGSYTTSRLQNLLWANTRSPKIEFQSDLRLGPLFRVGLVNWLLIALTLGLYWPFAKVRLARVKLEAMSLVVQGDVDEWVAEAQPAGRGVLGDAAGDFFGIDMGL</sequence>
<keyword evidence="1" id="KW-0812">Transmembrane</keyword>
<gene>
    <name evidence="2" type="ORF">F3K02_12020</name>
</gene>
<feature type="transmembrane region" description="Helical" evidence="1">
    <location>
        <begin position="89"/>
        <end position="105"/>
    </location>
</feature>
<feature type="transmembrane region" description="Helical" evidence="1">
    <location>
        <begin position="155"/>
        <end position="174"/>
    </location>
</feature>
<dbReference type="Proteomes" id="UP000545507">
    <property type="component" value="Unassembled WGS sequence"/>
</dbReference>
<organism evidence="2 3">
    <name type="scientific">Hydrogenophaga aromaticivorans</name>
    <dbReference type="NCBI Taxonomy" id="2610898"/>
    <lineage>
        <taxon>Bacteria</taxon>
        <taxon>Pseudomonadati</taxon>
        <taxon>Pseudomonadota</taxon>
        <taxon>Betaproteobacteria</taxon>
        <taxon>Burkholderiales</taxon>
        <taxon>Comamonadaceae</taxon>
        <taxon>Hydrogenophaga</taxon>
    </lineage>
</organism>